<dbReference type="OrthoDB" id="9773102at2"/>
<keyword evidence="3" id="KW-0067">ATP-binding</keyword>
<reference evidence="5 6" key="1">
    <citation type="journal article" date="2011" name="J. Bacteriol.">
        <title>Genome sequence of 'Pedosphaera parvula' Ellin514, an aerobic Verrucomicrobial isolate from pasture soil.</title>
        <authorList>
            <person name="Kant R."/>
            <person name="van Passel M.W."/>
            <person name="Sangwan P."/>
            <person name="Palva A."/>
            <person name="Lucas S."/>
            <person name="Copeland A."/>
            <person name="Lapidus A."/>
            <person name="Glavina Del Rio T."/>
            <person name="Dalin E."/>
            <person name="Tice H."/>
            <person name="Bruce D."/>
            <person name="Goodwin L."/>
            <person name="Pitluck S."/>
            <person name="Chertkov O."/>
            <person name="Larimer F.W."/>
            <person name="Land M.L."/>
            <person name="Hauser L."/>
            <person name="Brettin T.S."/>
            <person name="Detter J.C."/>
            <person name="Han S."/>
            <person name="de Vos W.M."/>
            <person name="Janssen P.H."/>
            <person name="Smidt H."/>
        </authorList>
    </citation>
    <scope>NUCLEOTIDE SEQUENCE [LARGE SCALE GENOMIC DNA]</scope>
    <source>
        <strain evidence="5 6">Ellin514</strain>
    </source>
</reference>
<dbReference type="FunFam" id="3.30.450.90:FF:000001">
    <property type="entry name" value="Type II secretion system ATPase GspE"/>
    <property type="match status" value="1"/>
</dbReference>
<evidence type="ECO:0000313" key="5">
    <source>
        <dbReference type="EMBL" id="EEF57444.1"/>
    </source>
</evidence>
<dbReference type="GO" id="GO:0016887">
    <property type="term" value="F:ATP hydrolysis activity"/>
    <property type="evidence" value="ECO:0007669"/>
    <property type="project" value="TreeGrafter"/>
</dbReference>
<name>B9XRT3_PEDPL</name>
<evidence type="ECO:0000256" key="3">
    <source>
        <dbReference type="ARBA" id="ARBA00022840"/>
    </source>
</evidence>
<dbReference type="Pfam" id="PF00437">
    <property type="entry name" value="T2SSE"/>
    <property type="match status" value="1"/>
</dbReference>
<dbReference type="Gene3D" id="3.30.300.160">
    <property type="entry name" value="Type II secretion system, protein E, N-terminal domain"/>
    <property type="match status" value="1"/>
</dbReference>
<dbReference type="Pfam" id="PF05157">
    <property type="entry name" value="MshEN"/>
    <property type="match status" value="1"/>
</dbReference>
<evidence type="ECO:0000256" key="2">
    <source>
        <dbReference type="ARBA" id="ARBA00022741"/>
    </source>
</evidence>
<organism evidence="5 6">
    <name type="scientific">Pedosphaera parvula (strain Ellin514)</name>
    <dbReference type="NCBI Taxonomy" id="320771"/>
    <lineage>
        <taxon>Bacteria</taxon>
        <taxon>Pseudomonadati</taxon>
        <taxon>Verrucomicrobiota</taxon>
        <taxon>Pedosphaerae</taxon>
        <taxon>Pedosphaerales</taxon>
        <taxon>Pedosphaeraceae</taxon>
        <taxon>Pedosphaera</taxon>
    </lineage>
</organism>
<proteinExistence type="inferred from homology"/>
<dbReference type="SMART" id="SM00382">
    <property type="entry name" value="AAA"/>
    <property type="match status" value="1"/>
</dbReference>
<dbReference type="PROSITE" id="PS00662">
    <property type="entry name" value="T2SP_E"/>
    <property type="match status" value="1"/>
</dbReference>
<feature type="domain" description="Bacterial type II secretion system protein E" evidence="4">
    <location>
        <begin position="397"/>
        <end position="411"/>
    </location>
</feature>
<dbReference type="Proteomes" id="UP000003688">
    <property type="component" value="Unassembled WGS sequence"/>
</dbReference>
<accession>B9XRT3</accession>
<dbReference type="CDD" id="cd01129">
    <property type="entry name" value="PulE-GspE-like"/>
    <property type="match status" value="1"/>
</dbReference>
<comment type="caution">
    <text evidence="5">The sequence shown here is derived from an EMBL/GenBank/DDBJ whole genome shotgun (WGS) entry which is preliminary data.</text>
</comment>
<dbReference type="Gene3D" id="3.40.50.300">
    <property type="entry name" value="P-loop containing nucleotide triphosphate hydrolases"/>
    <property type="match status" value="1"/>
</dbReference>
<gene>
    <name evidence="5" type="ORF">Cflav_PD0555</name>
</gene>
<dbReference type="RefSeq" id="WP_007418516.1">
    <property type="nucleotide sequence ID" value="NZ_ABOX02000068.1"/>
</dbReference>
<comment type="similarity">
    <text evidence="1">Belongs to the GSP E family.</text>
</comment>
<dbReference type="STRING" id="320771.Cflav_PD0555"/>
<dbReference type="GO" id="GO:0005524">
    <property type="term" value="F:ATP binding"/>
    <property type="evidence" value="ECO:0007669"/>
    <property type="project" value="UniProtKB-KW"/>
</dbReference>
<dbReference type="Gene3D" id="3.30.450.90">
    <property type="match status" value="1"/>
</dbReference>
<dbReference type="FunFam" id="3.40.50.300:FF:000398">
    <property type="entry name" value="Type IV pilus assembly ATPase PilB"/>
    <property type="match status" value="1"/>
</dbReference>
<dbReference type="PANTHER" id="PTHR30258">
    <property type="entry name" value="TYPE II SECRETION SYSTEM PROTEIN GSPE-RELATED"/>
    <property type="match status" value="1"/>
</dbReference>
<evidence type="ECO:0000259" key="4">
    <source>
        <dbReference type="PROSITE" id="PS00662"/>
    </source>
</evidence>
<protein>
    <submittedName>
        <fullName evidence="5">Type II secretion system protein E</fullName>
    </submittedName>
</protein>
<dbReference type="PANTHER" id="PTHR30258:SF1">
    <property type="entry name" value="PROTEIN TRANSPORT PROTEIN HOFB HOMOLOG"/>
    <property type="match status" value="1"/>
</dbReference>
<dbReference type="InterPro" id="IPR027417">
    <property type="entry name" value="P-loop_NTPase"/>
</dbReference>
<dbReference type="EMBL" id="ABOX02000068">
    <property type="protein sequence ID" value="EEF57444.1"/>
    <property type="molecule type" value="Genomic_DNA"/>
</dbReference>
<evidence type="ECO:0000256" key="1">
    <source>
        <dbReference type="ARBA" id="ARBA00006611"/>
    </source>
</evidence>
<sequence>MPPVIKSFGERIADALVEDGLLTSKQVEELLEQQKKEGTRLLKLVVEKAIVSEQDMTVSMGRVLNTPPINLSRISIIPEVADLLPREVAHNYKVIPVSRLENKLFLAMADPLNVLAIDDVKRLTKLDVVPMIASEKSIIDKLSNIDASKSGSMQDIIDDAKKAAEEEKDPDNIEVSGIAVEDVNLDQLAASSEEAPVIKLANLILVQAIKDRASDIHIEPFEKVIRLRYRVDGALLDVTPPPKQMQLALASRLKIMSSLDIAERRLPQDGRMRVKVSGKDYDLRVSFLPTVHGEKCVLRVLDKSNLSASLDKLGLDPDTFQQFKAAVDSPHGLILVTGPTGSGKTTTLYSALNELNSPVYNIVTVEDPVEFQLPGINQVPVKKEIGLTFANALRSILRQDPDIVMIGEIRDTETAEIAVEAALTGHQVLSTMHCNDAPGAIVRLDDMGIAPFLISSSVVLTCAQRLMRRICSHCKEPVTYNEKMYQDLNIDPGIFDGVTLQRGRGCERCKGSGYSGRLAIIEAMTISDEIRKLVIARANTREMGKIAIAQGMRTLRMAALDRARDGVSTLEQVMVLTQSH</sequence>
<evidence type="ECO:0000313" key="6">
    <source>
        <dbReference type="Proteomes" id="UP000003688"/>
    </source>
</evidence>
<dbReference type="InterPro" id="IPR003593">
    <property type="entry name" value="AAA+_ATPase"/>
</dbReference>
<dbReference type="AlphaFoldDB" id="B9XRT3"/>
<dbReference type="SUPFAM" id="SSF160246">
    <property type="entry name" value="EspE N-terminal domain-like"/>
    <property type="match status" value="1"/>
</dbReference>
<dbReference type="InterPro" id="IPR007831">
    <property type="entry name" value="T2SS_GspE_N"/>
</dbReference>
<dbReference type="InterPro" id="IPR001482">
    <property type="entry name" value="T2SS/T4SS_dom"/>
</dbReference>
<dbReference type="GO" id="GO:0005886">
    <property type="term" value="C:plasma membrane"/>
    <property type="evidence" value="ECO:0007669"/>
    <property type="project" value="TreeGrafter"/>
</dbReference>
<dbReference type="SUPFAM" id="SSF52540">
    <property type="entry name" value="P-loop containing nucleoside triphosphate hydrolases"/>
    <property type="match status" value="1"/>
</dbReference>
<dbReference type="InterPro" id="IPR037257">
    <property type="entry name" value="T2SS_E_N_sf"/>
</dbReference>
<keyword evidence="2" id="KW-0547">Nucleotide-binding</keyword>
<keyword evidence="6" id="KW-1185">Reference proteome</keyword>